<dbReference type="RefSeq" id="XP_019501166.1">
    <property type="nucleotide sequence ID" value="XM_019645621.1"/>
</dbReference>
<evidence type="ECO:0000313" key="3">
    <source>
        <dbReference type="Proteomes" id="UP000694851"/>
    </source>
</evidence>
<feature type="compositionally biased region" description="Basic and acidic residues" evidence="1">
    <location>
        <begin position="231"/>
        <end position="241"/>
    </location>
</feature>
<protein>
    <submittedName>
        <fullName evidence="4">Protein tyrosine phosphatase receptor type C-associated protein isoform X1</fullName>
    </submittedName>
</protein>
<reference evidence="4" key="1">
    <citation type="submission" date="2025-08" db="UniProtKB">
        <authorList>
            <consortium name="RefSeq"/>
        </authorList>
    </citation>
    <scope>IDENTIFICATION</scope>
    <source>
        <tissue evidence="4">Muscle</tissue>
    </source>
</reference>
<feature type="transmembrane region" description="Helical" evidence="2">
    <location>
        <begin position="123"/>
        <end position="143"/>
    </location>
</feature>
<dbReference type="AlphaFoldDB" id="A0A8B7RJC7"/>
<accession>A0A8B7RJC7</accession>
<dbReference type="Pfam" id="PF15713">
    <property type="entry name" value="PTPRCAP"/>
    <property type="match status" value="1"/>
</dbReference>
<keyword evidence="4" id="KW-0675">Receptor</keyword>
<evidence type="ECO:0000313" key="4">
    <source>
        <dbReference type="RefSeq" id="XP_019501166.1"/>
    </source>
</evidence>
<keyword evidence="2" id="KW-0472">Membrane</keyword>
<name>A0A8B7RJC7_HIPAR</name>
<dbReference type="Proteomes" id="UP000694851">
    <property type="component" value="Unplaced"/>
</dbReference>
<dbReference type="OrthoDB" id="9451766at2759"/>
<organism evidence="3 4">
    <name type="scientific">Hipposideros armiger</name>
    <name type="common">Great Himalayan leaf-nosed bat</name>
    <dbReference type="NCBI Taxonomy" id="186990"/>
    <lineage>
        <taxon>Eukaryota</taxon>
        <taxon>Metazoa</taxon>
        <taxon>Chordata</taxon>
        <taxon>Craniata</taxon>
        <taxon>Vertebrata</taxon>
        <taxon>Euteleostomi</taxon>
        <taxon>Mammalia</taxon>
        <taxon>Eutheria</taxon>
        <taxon>Laurasiatheria</taxon>
        <taxon>Chiroptera</taxon>
        <taxon>Yinpterochiroptera</taxon>
        <taxon>Rhinolophoidea</taxon>
        <taxon>Hipposideridae</taxon>
        <taxon>Hipposideros</taxon>
    </lineage>
</organism>
<dbReference type="CTD" id="5790"/>
<gene>
    <name evidence="4" type="primary">PTPRCAP</name>
</gene>
<keyword evidence="3" id="KW-1185">Reference proteome</keyword>
<proteinExistence type="predicted"/>
<dbReference type="GeneID" id="109384334"/>
<feature type="region of interest" description="Disordered" evidence="1">
    <location>
        <begin position="218"/>
        <end position="260"/>
    </location>
</feature>
<dbReference type="PANTHER" id="PTHR15312">
    <property type="entry name" value="PROTEIN TYROSINE PHOSPHATASE RECEPTOR TYPE C-ASSOCIATED PROTEIN"/>
    <property type="match status" value="1"/>
</dbReference>
<evidence type="ECO:0000256" key="1">
    <source>
        <dbReference type="SAM" id="MobiDB-lite"/>
    </source>
</evidence>
<dbReference type="PANTHER" id="PTHR15312:SF1">
    <property type="entry name" value="PROTEIN TYROSINE PHOSPHATASE RECEPTOR TYPE C-ASSOCIATED PROTEIN"/>
    <property type="match status" value="1"/>
</dbReference>
<keyword evidence="2" id="KW-1133">Transmembrane helix</keyword>
<evidence type="ECO:0000256" key="2">
    <source>
        <dbReference type="SAM" id="Phobius"/>
    </source>
</evidence>
<dbReference type="KEGG" id="hai:109384334"/>
<dbReference type="InterPro" id="IPR016553">
    <property type="entry name" value="PTPRCAP"/>
</dbReference>
<keyword evidence="2" id="KW-0812">Transmembrane</keyword>
<sequence>MKPAGITDVRKVWGPRAFPSQCRRILPGFLWQLHPPPPARGPQGHRLELNGNAAAGAVVGQSRGAERKRSVKDPLPGTWPSGRMVNTCLGDLPCALGLGTLLALPGVLGSGGNVKDGVSSSCVTVILLLLLLLLLVTGLVLAWRRLSRDSGGYYHPARLGAALWGRTRRLLWASLLGRWVQAQAQPELGSPREDPEWQEDEQDAEDYCLDGGREEAQRCSAQPSLQQAPEPKQEARDRDGGADGGLGLSSQGPEGSAGSAEALLSDLHAFAGSAAWDDSSGAAGGQGLHVTAL</sequence>